<protein>
    <submittedName>
        <fullName evidence="2">Uncharacterized protein</fullName>
    </submittedName>
</protein>
<evidence type="ECO:0000256" key="1">
    <source>
        <dbReference type="SAM" id="MobiDB-lite"/>
    </source>
</evidence>
<organism evidence="2 3">
    <name type="scientific">Klebsormidium nitens</name>
    <name type="common">Green alga</name>
    <name type="synonym">Ulothrix nitens</name>
    <dbReference type="NCBI Taxonomy" id="105231"/>
    <lineage>
        <taxon>Eukaryota</taxon>
        <taxon>Viridiplantae</taxon>
        <taxon>Streptophyta</taxon>
        <taxon>Klebsormidiophyceae</taxon>
        <taxon>Klebsormidiales</taxon>
        <taxon>Klebsormidiaceae</taxon>
        <taxon>Klebsormidium</taxon>
    </lineage>
</organism>
<keyword evidence="3" id="KW-1185">Reference proteome</keyword>
<sequence>MYDIHKNKTLYLITAPDESQFTGTADGLLAPFGLYPESAARQCRVLFDHKQTEDQKQSYRENHPNTAGGSGKDAGPPGPVQYGAHKGQVLVCYLASLAINSFPLIYDLCDGETHNLLHLRDGFITVWEGLSPTQAYWKLSQLLQQFPEATEKRLRLEAIPEEFQVPLKKLRVLEPSSGILEQLESILPFVPESERVACTQELLAPWLQSSRLPESILHMYN</sequence>
<gene>
    <name evidence="2" type="ORF">KFL_008290020</name>
</gene>
<dbReference type="OrthoDB" id="537362at2759"/>
<proteinExistence type="predicted"/>
<dbReference type="AlphaFoldDB" id="A0A1Y1ILZ3"/>
<name>A0A1Y1ILZ3_KLENI</name>
<feature type="region of interest" description="Disordered" evidence="1">
    <location>
        <begin position="51"/>
        <end position="79"/>
    </location>
</feature>
<evidence type="ECO:0000313" key="2">
    <source>
        <dbReference type="EMBL" id="GAQ91663.1"/>
    </source>
</evidence>
<evidence type="ECO:0000313" key="3">
    <source>
        <dbReference type="Proteomes" id="UP000054558"/>
    </source>
</evidence>
<accession>A0A1Y1ILZ3</accession>
<dbReference type="Proteomes" id="UP000054558">
    <property type="component" value="Unassembled WGS sequence"/>
</dbReference>
<feature type="compositionally biased region" description="Basic and acidic residues" evidence="1">
    <location>
        <begin position="51"/>
        <end position="63"/>
    </location>
</feature>
<dbReference type="EMBL" id="DF237778">
    <property type="protein sequence ID" value="GAQ91663.1"/>
    <property type="molecule type" value="Genomic_DNA"/>
</dbReference>
<reference evidence="2 3" key="1">
    <citation type="journal article" date="2014" name="Nat. Commun.">
        <title>Klebsormidium flaccidum genome reveals primary factors for plant terrestrial adaptation.</title>
        <authorList>
            <person name="Hori K."/>
            <person name="Maruyama F."/>
            <person name="Fujisawa T."/>
            <person name="Togashi T."/>
            <person name="Yamamoto N."/>
            <person name="Seo M."/>
            <person name="Sato S."/>
            <person name="Yamada T."/>
            <person name="Mori H."/>
            <person name="Tajima N."/>
            <person name="Moriyama T."/>
            <person name="Ikeuchi M."/>
            <person name="Watanabe M."/>
            <person name="Wada H."/>
            <person name="Kobayashi K."/>
            <person name="Saito M."/>
            <person name="Masuda T."/>
            <person name="Sasaki-Sekimoto Y."/>
            <person name="Mashiguchi K."/>
            <person name="Awai K."/>
            <person name="Shimojima M."/>
            <person name="Masuda S."/>
            <person name="Iwai M."/>
            <person name="Nobusawa T."/>
            <person name="Narise T."/>
            <person name="Kondo S."/>
            <person name="Saito H."/>
            <person name="Sato R."/>
            <person name="Murakawa M."/>
            <person name="Ihara Y."/>
            <person name="Oshima-Yamada Y."/>
            <person name="Ohtaka K."/>
            <person name="Satoh M."/>
            <person name="Sonobe K."/>
            <person name="Ishii M."/>
            <person name="Ohtani R."/>
            <person name="Kanamori-Sato M."/>
            <person name="Honoki R."/>
            <person name="Miyazaki D."/>
            <person name="Mochizuki H."/>
            <person name="Umetsu J."/>
            <person name="Higashi K."/>
            <person name="Shibata D."/>
            <person name="Kamiya Y."/>
            <person name="Sato N."/>
            <person name="Nakamura Y."/>
            <person name="Tabata S."/>
            <person name="Ida S."/>
            <person name="Kurokawa K."/>
            <person name="Ohta H."/>
        </authorList>
    </citation>
    <scope>NUCLEOTIDE SEQUENCE [LARGE SCALE GENOMIC DNA]</scope>
    <source>
        <strain evidence="2 3">NIES-2285</strain>
    </source>
</reference>